<dbReference type="InterPro" id="IPR052157">
    <property type="entry name" value="BCAA_transport_permease"/>
</dbReference>
<evidence type="ECO:0000256" key="2">
    <source>
        <dbReference type="ARBA" id="ARBA00022448"/>
    </source>
</evidence>
<dbReference type="InterPro" id="IPR001851">
    <property type="entry name" value="ABC_transp_permease"/>
</dbReference>
<evidence type="ECO:0000256" key="8">
    <source>
        <dbReference type="ARBA" id="ARBA00037998"/>
    </source>
</evidence>
<evidence type="ECO:0000256" key="4">
    <source>
        <dbReference type="ARBA" id="ARBA00022692"/>
    </source>
</evidence>
<evidence type="ECO:0000256" key="6">
    <source>
        <dbReference type="ARBA" id="ARBA00022989"/>
    </source>
</evidence>
<dbReference type="PANTHER" id="PTHR11795">
    <property type="entry name" value="BRANCHED-CHAIN AMINO ACID TRANSPORT SYSTEM PERMEASE PROTEIN LIVH"/>
    <property type="match status" value="1"/>
</dbReference>
<name>A0A540WNA2_9BACT</name>
<reference evidence="10 11" key="1">
    <citation type="submission" date="2019-06" db="EMBL/GenBank/DDBJ databases">
        <authorList>
            <person name="Livingstone P."/>
            <person name="Whitworth D."/>
        </authorList>
    </citation>
    <scope>NUCLEOTIDE SEQUENCE [LARGE SCALE GENOMIC DNA]</scope>
    <source>
        <strain evidence="10 11">AM401</strain>
    </source>
</reference>
<organism evidence="10 11">
    <name type="scientific">Myxococcus llanfairpwllgwyngyllgogerychwyrndrobwllllantysiliogogogochensis</name>
    <dbReference type="NCBI Taxonomy" id="2590453"/>
    <lineage>
        <taxon>Bacteria</taxon>
        <taxon>Pseudomonadati</taxon>
        <taxon>Myxococcota</taxon>
        <taxon>Myxococcia</taxon>
        <taxon>Myxococcales</taxon>
        <taxon>Cystobacterineae</taxon>
        <taxon>Myxococcaceae</taxon>
        <taxon>Myxococcus</taxon>
    </lineage>
</organism>
<evidence type="ECO:0000256" key="7">
    <source>
        <dbReference type="ARBA" id="ARBA00023136"/>
    </source>
</evidence>
<comment type="subcellular location">
    <subcellularLocation>
        <location evidence="1">Cell membrane</location>
        <topology evidence="1">Multi-pass membrane protein</topology>
    </subcellularLocation>
</comment>
<dbReference type="AlphaFoldDB" id="A0A540WNA2"/>
<keyword evidence="5" id="KW-0029">Amino-acid transport</keyword>
<evidence type="ECO:0000256" key="5">
    <source>
        <dbReference type="ARBA" id="ARBA00022970"/>
    </source>
</evidence>
<feature type="transmembrane region" description="Helical" evidence="9">
    <location>
        <begin position="6"/>
        <end position="27"/>
    </location>
</feature>
<dbReference type="GO" id="GO:0006865">
    <property type="term" value="P:amino acid transport"/>
    <property type="evidence" value="ECO:0007669"/>
    <property type="project" value="UniProtKB-KW"/>
</dbReference>
<proteinExistence type="inferred from homology"/>
<accession>A0A540WNA2</accession>
<dbReference type="PANTHER" id="PTHR11795:SF445">
    <property type="entry name" value="AMINO ACID ABC TRANSPORTER PERMEASE PROTEIN"/>
    <property type="match status" value="1"/>
</dbReference>
<dbReference type="Proteomes" id="UP000315369">
    <property type="component" value="Unassembled WGS sequence"/>
</dbReference>
<comment type="similarity">
    <text evidence="8">Belongs to the binding-protein-dependent transport system permease family. LivHM subfamily.</text>
</comment>
<dbReference type="CDD" id="cd06582">
    <property type="entry name" value="TM_PBP1_LivH_like"/>
    <property type="match status" value="1"/>
</dbReference>
<feature type="transmembrane region" description="Helical" evidence="9">
    <location>
        <begin position="261"/>
        <end position="283"/>
    </location>
</feature>
<dbReference type="OrthoDB" id="9807115at2"/>
<keyword evidence="2" id="KW-0813">Transport</keyword>
<feature type="transmembrane region" description="Helical" evidence="9">
    <location>
        <begin position="224"/>
        <end position="249"/>
    </location>
</feature>
<evidence type="ECO:0000256" key="9">
    <source>
        <dbReference type="SAM" id="Phobius"/>
    </source>
</evidence>
<keyword evidence="11" id="KW-1185">Reference proteome</keyword>
<keyword evidence="4 9" id="KW-0812">Transmembrane</keyword>
<dbReference type="RefSeq" id="WP_141647709.1">
    <property type="nucleotide sequence ID" value="NZ_VIFM01000250.1"/>
</dbReference>
<feature type="transmembrane region" description="Helical" evidence="9">
    <location>
        <begin position="134"/>
        <end position="158"/>
    </location>
</feature>
<evidence type="ECO:0000256" key="3">
    <source>
        <dbReference type="ARBA" id="ARBA00022475"/>
    </source>
</evidence>
<comment type="caution">
    <text evidence="10">The sequence shown here is derived from an EMBL/GenBank/DDBJ whole genome shotgun (WGS) entry which is preliminary data.</text>
</comment>
<feature type="transmembrane region" description="Helical" evidence="9">
    <location>
        <begin position="59"/>
        <end position="77"/>
    </location>
</feature>
<dbReference type="GO" id="GO:0022857">
    <property type="term" value="F:transmembrane transporter activity"/>
    <property type="evidence" value="ECO:0007669"/>
    <property type="project" value="InterPro"/>
</dbReference>
<gene>
    <name evidence="10" type="ORF">FJV41_39080</name>
</gene>
<evidence type="ECO:0000256" key="1">
    <source>
        <dbReference type="ARBA" id="ARBA00004651"/>
    </source>
</evidence>
<keyword evidence="3" id="KW-1003">Cell membrane</keyword>
<dbReference type="EMBL" id="VIFM01000250">
    <property type="protein sequence ID" value="TQF10503.1"/>
    <property type="molecule type" value="Genomic_DNA"/>
</dbReference>
<dbReference type="Pfam" id="PF02653">
    <property type="entry name" value="BPD_transp_2"/>
    <property type="match status" value="1"/>
</dbReference>
<dbReference type="GO" id="GO:0005886">
    <property type="term" value="C:plasma membrane"/>
    <property type="evidence" value="ECO:0007669"/>
    <property type="project" value="UniProtKB-SubCell"/>
</dbReference>
<evidence type="ECO:0000313" key="10">
    <source>
        <dbReference type="EMBL" id="TQF10503.1"/>
    </source>
</evidence>
<evidence type="ECO:0000313" key="11">
    <source>
        <dbReference type="Proteomes" id="UP000315369"/>
    </source>
</evidence>
<feature type="transmembrane region" description="Helical" evidence="9">
    <location>
        <begin position="187"/>
        <end position="209"/>
    </location>
</feature>
<keyword evidence="7 9" id="KW-0472">Membrane</keyword>
<sequence length="297" mass="31475">MTQLLQLSISGLALGASYALIALGFSVVYRASRLFNFAHGELLSLGAFLMTALVEVMPWWLALAASACLTGGLAALLERTVLRRMVGRPVFTTIILTLFLGLLLRAGIVIAFGTDTRGMPTPWDAMAEVQVGNATVLLSSLISLGATTVVLVGMHALVQRTPMGVAMRAASENQEVALVLGIPVGRVLAFTWFLAGATAAVAGIFLGMFPRSVDSNLGYVALRAFPAIIVGGLESVVGAVVAAFMLGLLEVLSQAYVNPHLGAFGHNFHAVFPYAAMILFLVLRPRGLWGEHEVRRV</sequence>
<protein>
    <submittedName>
        <fullName evidence="10">Branched-chain amino acid ABC transporter permease</fullName>
    </submittedName>
</protein>
<feature type="transmembrane region" description="Helical" evidence="9">
    <location>
        <begin position="89"/>
        <end position="114"/>
    </location>
</feature>
<keyword evidence="6 9" id="KW-1133">Transmembrane helix</keyword>